<keyword evidence="4" id="KW-1185">Reference proteome</keyword>
<dbReference type="InterPro" id="IPR011009">
    <property type="entry name" value="Kinase-like_dom_sf"/>
</dbReference>
<comment type="caution">
    <text evidence="3">The sequence shown here is derived from an EMBL/GenBank/DDBJ whole genome shotgun (WGS) entry which is preliminary data.</text>
</comment>
<evidence type="ECO:0000313" key="3">
    <source>
        <dbReference type="EMBL" id="KAK0952470.1"/>
    </source>
</evidence>
<name>A0AAN6H4E7_9PEZI</name>
<proteinExistence type="predicted"/>
<dbReference type="EMBL" id="JAUJLE010000610">
    <property type="protein sequence ID" value="KAK0952470.1"/>
    <property type="molecule type" value="Genomic_DNA"/>
</dbReference>
<accession>A0AAN6H4E7</accession>
<organism evidence="3 4">
    <name type="scientific">Friedmanniomyces endolithicus</name>
    <dbReference type="NCBI Taxonomy" id="329885"/>
    <lineage>
        <taxon>Eukaryota</taxon>
        <taxon>Fungi</taxon>
        <taxon>Dikarya</taxon>
        <taxon>Ascomycota</taxon>
        <taxon>Pezizomycotina</taxon>
        <taxon>Dothideomycetes</taxon>
        <taxon>Dothideomycetidae</taxon>
        <taxon>Mycosphaerellales</taxon>
        <taxon>Teratosphaeriaceae</taxon>
        <taxon>Friedmanniomyces</taxon>
    </lineage>
</organism>
<dbReference type="Gene3D" id="3.30.200.20">
    <property type="entry name" value="Phosphorylase Kinase, domain 1"/>
    <property type="match status" value="1"/>
</dbReference>
<dbReference type="GO" id="GO:0005524">
    <property type="term" value="F:ATP binding"/>
    <property type="evidence" value="ECO:0007669"/>
    <property type="project" value="UniProtKB-UniRule"/>
</dbReference>
<keyword evidence="1" id="KW-0547">Nucleotide-binding</keyword>
<dbReference type="PROSITE" id="PS00107">
    <property type="entry name" value="PROTEIN_KINASE_ATP"/>
    <property type="match status" value="1"/>
</dbReference>
<feature type="binding site" evidence="1">
    <location>
        <position position="147"/>
    </location>
    <ligand>
        <name>ATP</name>
        <dbReference type="ChEBI" id="CHEBI:30616"/>
    </ligand>
</feature>
<evidence type="ECO:0000313" key="4">
    <source>
        <dbReference type="Proteomes" id="UP001175353"/>
    </source>
</evidence>
<evidence type="ECO:0000259" key="2">
    <source>
        <dbReference type="PROSITE" id="PS50011"/>
    </source>
</evidence>
<dbReference type="SUPFAM" id="SSF56112">
    <property type="entry name" value="Protein kinase-like (PK-like)"/>
    <property type="match status" value="1"/>
</dbReference>
<sequence length="210" mass="24159">LEYDPDAKDFLYIIGMTNKPTLKVDNKHVLNNGTQLPLKPRKDYYIQAGTVLLNILYQGRPVDVTVMDRLRFTRLRLSEAIGSRTGKRLGRDTPMFSHKVSSWITVLEVSWRYGGKYQLLTAVLGQGRYATVRKARRMSDDSIVAVKIIGNGRIRLPRYSSQDQLWPPDQLSREINTMLHLRHSNITRLLDYAFYDPERLATLLALELAP</sequence>
<dbReference type="InterPro" id="IPR017441">
    <property type="entry name" value="Protein_kinase_ATP_BS"/>
</dbReference>
<reference evidence="3" key="1">
    <citation type="submission" date="2023-06" db="EMBL/GenBank/DDBJ databases">
        <title>Black Yeasts Isolated from many extreme environments.</title>
        <authorList>
            <person name="Coleine C."/>
            <person name="Stajich J.E."/>
            <person name="Selbmann L."/>
        </authorList>
    </citation>
    <scope>NUCLEOTIDE SEQUENCE</scope>
    <source>
        <strain evidence="3">CCFEE 5200</strain>
    </source>
</reference>
<dbReference type="PROSITE" id="PS50011">
    <property type="entry name" value="PROTEIN_KINASE_DOM"/>
    <property type="match status" value="1"/>
</dbReference>
<dbReference type="Proteomes" id="UP001175353">
    <property type="component" value="Unassembled WGS sequence"/>
</dbReference>
<evidence type="ECO:0000256" key="1">
    <source>
        <dbReference type="PROSITE-ProRule" id="PRU10141"/>
    </source>
</evidence>
<dbReference type="AlphaFoldDB" id="A0AAN6H4E7"/>
<protein>
    <recommendedName>
        <fullName evidence="2">Protein kinase domain-containing protein</fullName>
    </recommendedName>
</protein>
<dbReference type="InterPro" id="IPR000719">
    <property type="entry name" value="Prot_kinase_dom"/>
</dbReference>
<gene>
    <name evidence="3" type="ORF">LTR91_024385</name>
</gene>
<keyword evidence="1" id="KW-0067">ATP-binding</keyword>
<feature type="non-terminal residue" evidence="3">
    <location>
        <position position="1"/>
    </location>
</feature>
<feature type="domain" description="Protein kinase" evidence="2">
    <location>
        <begin position="118"/>
        <end position="210"/>
    </location>
</feature>
<dbReference type="GO" id="GO:0004672">
    <property type="term" value="F:protein kinase activity"/>
    <property type="evidence" value="ECO:0007669"/>
    <property type="project" value="InterPro"/>
</dbReference>
<dbReference type="Pfam" id="PF00069">
    <property type="entry name" value="Pkinase"/>
    <property type="match status" value="1"/>
</dbReference>